<dbReference type="InterPro" id="IPR001374">
    <property type="entry name" value="R3H_dom"/>
</dbReference>
<dbReference type="InterPro" id="IPR038008">
    <property type="entry name" value="Jag_KH"/>
</dbReference>
<evidence type="ECO:0000256" key="3">
    <source>
        <dbReference type="ARBA" id="ARBA00022960"/>
    </source>
</evidence>
<dbReference type="PROSITE" id="PS51061">
    <property type="entry name" value="R3H"/>
    <property type="match status" value="1"/>
</dbReference>
<evidence type="ECO:0000256" key="2">
    <source>
        <dbReference type="ARBA" id="ARBA00022884"/>
    </source>
</evidence>
<dbReference type="Pfam" id="PF13083">
    <property type="entry name" value="KH_KhpA-B"/>
    <property type="match status" value="1"/>
</dbReference>
<dbReference type="NCBIfam" id="NF041568">
    <property type="entry name" value="Jag_EloR"/>
    <property type="match status" value="1"/>
</dbReference>
<evidence type="ECO:0000256" key="1">
    <source>
        <dbReference type="ARBA" id="ARBA00022490"/>
    </source>
</evidence>
<keyword evidence="9" id="KW-1185">Reference proteome</keyword>
<protein>
    <recommendedName>
        <fullName evidence="6">RNA-binding protein KhpB</fullName>
    </recommendedName>
    <alternativeName>
        <fullName evidence="6">RNA-binding protein EloR</fullName>
    </alternativeName>
</protein>
<evidence type="ECO:0000313" key="8">
    <source>
        <dbReference type="EMBL" id="MBP1906259.1"/>
    </source>
</evidence>
<name>A0ABS4FUK9_9BACL</name>
<evidence type="ECO:0000259" key="7">
    <source>
        <dbReference type="PROSITE" id="PS51061"/>
    </source>
</evidence>
<dbReference type="InterPro" id="IPR039247">
    <property type="entry name" value="KhpB"/>
</dbReference>
<dbReference type="InterPro" id="IPR038247">
    <property type="entry name" value="Jag_N_dom_sf"/>
</dbReference>
<comment type="subcellular location">
    <subcellularLocation>
        <location evidence="6">Cytoplasm</location>
    </subcellularLocation>
</comment>
<comment type="domain">
    <text evidence="6">Has an N-terminal Jag-N domain and 2 RNA-binding domains (KH and R3H).</text>
</comment>
<keyword evidence="2 6" id="KW-0694">RNA-binding</keyword>
<dbReference type="PANTHER" id="PTHR35800:SF1">
    <property type="entry name" value="RNA-BINDING PROTEIN KHPB"/>
    <property type="match status" value="1"/>
</dbReference>
<dbReference type="SMART" id="SM01245">
    <property type="entry name" value="Jag_N"/>
    <property type="match status" value="1"/>
</dbReference>
<dbReference type="CDD" id="cd02414">
    <property type="entry name" value="KH-II_Jag"/>
    <property type="match status" value="1"/>
</dbReference>
<gene>
    <name evidence="6" type="primary">khpB</name>
    <name evidence="6" type="synonym">eloR</name>
    <name evidence="8" type="ORF">J2Z32_002908</name>
</gene>
<keyword evidence="1 6" id="KW-0963">Cytoplasm</keyword>
<dbReference type="PANTHER" id="PTHR35800">
    <property type="entry name" value="PROTEIN JAG"/>
    <property type="match status" value="1"/>
</dbReference>
<dbReference type="Pfam" id="PF01424">
    <property type="entry name" value="R3H"/>
    <property type="match status" value="1"/>
</dbReference>
<dbReference type="InterPro" id="IPR032782">
    <property type="entry name" value="KhpB_N"/>
</dbReference>
<dbReference type="CDD" id="cd02644">
    <property type="entry name" value="R3H_jag"/>
    <property type="match status" value="1"/>
</dbReference>
<dbReference type="Gene3D" id="3.30.1370.50">
    <property type="entry name" value="R3H-like domain"/>
    <property type="match status" value="1"/>
</dbReference>
<proteinExistence type="inferred from homology"/>
<dbReference type="Gene3D" id="3.30.30.80">
    <property type="entry name" value="probable RNA-binding protein from clostridium symbiosum atcc 14940"/>
    <property type="match status" value="1"/>
</dbReference>
<dbReference type="InterPro" id="IPR015946">
    <property type="entry name" value="KH_dom-like_a/b"/>
</dbReference>
<evidence type="ECO:0000313" key="9">
    <source>
        <dbReference type="Proteomes" id="UP001519272"/>
    </source>
</evidence>
<dbReference type="Proteomes" id="UP001519272">
    <property type="component" value="Unassembled WGS sequence"/>
</dbReference>
<evidence type="ECO:0000256" key="4">
    <source>
        <dbReference type="ARBA" id="ARBA00023186"/>
    </source>
</evidence>
<dbReference type="SUPFAM" id="SSF82708">
    <property type="entry name" value="R3H domain"/>
    <property type="match status" value="1"/>
</dbReference>
<dbReference type="EMBL" id="JAGGKG010000014">
    <property type="protein sequence ID" value="MBP1906259.1"/>
    <property type="molecule type" value="Genomic_DNA"/>
</dbReference>
<dbReference type="Gene3D" id="3.30.300.20">
    <property type="match status" value="1"/>
</dbReference>
<feature type="domain" description="R3H" evidence="7">
    <location>
        <begin position="168"/>
        <end position="234"/>
    </location>
</feature>
<evidence type="ECO:0000256" key="5">
    <source>
        <dbReference type="ARBA" id="ARBA00023316"/>
    </source>
</evidence>
<keyword evidence="3 6" id="KW-0133">Cell shape</keyword>
<dbReference type="InterPro" id="IPR034079">
    <property type="entry name" value="R3H_KhpB"/>
</dbReference>
<dbReference type="InterPro" id="IPR036867">
    <property type="entry name" value="R3H_dom_sf"/>
</dbReference>
<comment type="similarity">
    <text evidence="6">Belongs to the KhpB RNA-binding protein family.</text>
</comment>
<accession>A0ABS4FUK9</accession>
<organism evidence="8 9">
    <name type="scientific">Paenibacillus turicensis</name>
    <dbReference type="NCBI Taxonomy" id="160487"/>
    <lineage>
        <taxon>Bacteria</taxon>
        <taxon>Bacillati</taxon>
        <taxon>Bacillota</taxon>
        <taxon>Bacilli</taxon>
        <taxon>Bacillales</taxon>
        <taxon>Paenibacillaceae</taxon>
        <taxon>Paenibacillus</taxon>
    </lineage>
</organism>
<comment type="caution">
    <text evidence="8">The sequence shown here is derived from an EMBL/GenBank/DDBJ whole genome shotgun (WGS) entry which is preliminary data.</text>
</comment>
<comment type="function">
    <text evidence="6">A probable RNA chaperone. Forms a complex with KhpA which binds to cellular RNA and controls its expression. Plays a role in peptidoglycan (PG) homeostasis and cell length regulation.</text>
</comment>
<evidence type="ECO:0000256" key="6">
    <source>
        <dbReference type="HAMAP-Rule" id="MF_00867"/>
    </source>
</evidence>
<dbReference type="Pfam" id="PF14804">
    <property type="entry name" value="Jag_N"/>
    <property type="match status" value="1"/>
</dbReference>
<keyword evidence="4 6" id="KW-0143">Chaperone</keyword>
<dbReference type="SMART" id="SM00393">
    <property type="entry name" value="R3H"/>
    <property type="match status" value="1"/>
</dbReference>
<keyword evidence="5 6" id="KW-0961">Cell wall biogenesis/degradation</keyword>
<comment type="subunit">
    <text evidence="6">Forms a complex with KhpA.</text>
</comment>
<sequence length="236" mass="26370">MMNSIVTSGRTIEEAVRQGLAILGVTEDQVDVKVLEQPSKGFLGLIGVKAAKVELTLTTNAQSESPQRTKTETKQLEVGDHPNHLVDPYEAAASFVRDVALSMGLEVEVEIVTKRDNTVLNISGSELGLLIGRRGQTLDALQYLVNIIANRHSDSFLRIILDAENFRERRRKTLEQLAMRLASKVIRSGKEMVLEPMSPQERKIIHSRLQDHPEVKTFSKGEEPNRRVVIALKNNK</sequence>
<dbReference type="HAMAP" id="MF_00867">
    <property type="entry name" value="KhpB"/>
    <property type="match status" value="1"/>
</dbReference>
<feature type="region of interest" description="Jag_N domain" evidence="6">
    <location>
        <begin position="6"/>
        <end position="56"/>
    </location>
</feature>
<reference evidence="8 9" key="1">
    <citation type="submission" date="2021-03" db="EMBL/GenBank/DDBJ databases">
        <title>Genomic Encyclopedia of Type Strains, Phase IV (KMG-IV): sequencing the most valuable type-strain genomes for metagenomic binning, comparative biology and taxonomic classification.</title>
        <authorList>
            <person name="Goeker M."/>
        </authorList>
    </citation>
    <scope>NUCLEOTIDE SEQUENCE [LARGE SCALE GENOMIC DNA]</scope>
    <source>
        <strain evidence="8 9">DSM 14349</strain>
    </source>
</reference>